<sequence>KITENSDNDMASPIVSSNTPIPKTIWYKGSPATLKDHLGNLCNNMPLDAYDLFLNQLATKALEVDISKSKKRKLGNLSNQA</sequence>
<feature type="non-terminal residue" evidence="1">
    <location>
        <position position="1"/>
    </location>
</feature>
<accession>A0ACA9M443</accession>
<evidence type="ECO:0000313" key="1">
    <source>
        <dbReference type="EMBL" id="CAG8559043.1"/>
    </source>
</evidence>
<proteinExistence type="predicted"/>
<comment type="caution">
    <text evidence="1">The sequence shown here is derived from an EMBL/GenBank/DDBJ whole genome shotgun (WGS) entry which is preliminary data.</text>
</comment>
<name>A0ACA9M443_9GLOM</name>
<organism evidence="1 2">
    <name type="scientific">Dentiscutata heterogama</name>
    <dbReference type="NCBI Taxonomy" id="1316150"/>
    <lineage>
        <taxon>Eukaryota</taxon>
        <taxon>Fungi</taxon>
        <taxon>Fungi incertae sedis</taxon>
        <taxon>Mucoromycota</taxon>
        <taxon>Glomeromycotina</taxon>
        <taxon>Glomeromycetes</taxon>
        <taxon>Diversisporales</taxon>
        <taxon>Gigasporaceae</taxon>
        <taxon>Dentiscutata</taxon>
    </lineage>
</organism>
<dbReference type="Proteomes" id="UP000789702">
    <property type="component" value="Unassembled WGS sequence"/>
</dbReference>
<reference evidence="1" key="1">
    <citation type="submission" date="2021-06" db="EMBL/GenBank/DDBJ databases">
        <authorList>
            <person name="Kallberg Y."/>
            <person name="Tangrot J."/>
            <person name="Rosling A."/>
        </authorList>
    </citation>
    <scope>NUCLEOTIDE SEQUENCE</scope>
    <source>
        <strain evidence="1">IL203A</strain>
    </source>
</reference>
<keyword evidence="2" id="KW-1185">Reference proteome</keyword>
<protein>
    <submittedName>
        <fullName evidence="1">4053_t:CDS:1</fullName>
    </submittedName>
</protein>
<gene>
    <name evidence="1" type="ORF">DHETER_LOCUS5562</name>
</gene>
<dbReference type="EMBL" id="CAJVPU010006288">
    <property type="protein sequence ID" value="CAG8559043.1"/>
    <property type="molecule type" value="Genomic_DNA"/>
</dbReference>
<evidence type="ECO:0000313" key="2">
    <source>
        <dbReference type="Proteomes" id="UP000789702"/>
    </source>
</evidence>